<dbReference type="Proteomes" id="UP001234297">
    <property type="component" value="Chromosome 3"/>
</dbReference>
<protein>
    <submittedName>
        <fullName evidence="1">Uncharacterized protein</fullName>
    </submittedName>
</protein>
<name>A0ACC2LZ12_PERAE</name>
<gene>
    <name evidence="1" type="ORF">MRB53_012685</name>
</gene>
<sequence>MGVEFVHFLIISFPSQGHVNPALRLTKLVAFKGLFVTCSTTEAAALMMQKTTDNLTMKTPTPIGIGKLRFDSFFDGLDTTEPFEHEPWMERFMKSGPQAVTQLITQQAVEGQPVS</sequence>
<accession>A0ACC2LZ12</accession>
<reference evidence="1 2" key="1">
    <citation type="journal article" date="2022" name="Hortic Res">
        <title>A haplotype resolved chromosomal level avocado genome allows analysis of novel avocado genes.</title>
        <authorList>
            <person name="Nath O."/>
            <person name="Fletcher S.J."/>
            <person name="Hayward A."/>
            <person name="Shaw L.M."/>
            <person name="Masouleh A.K."/>
            <person name="Furtado A."/>
            <person name="Henry R.J."/>
            <person name="Mitter N."/>
        </authorList>
    </citation>
    <scope>NUCLEOTIDE SEQUENCE [LARGE SCALE GENOMIC DNA]</scope>
    <source>
        <strain evidence="2">cv. Hass</strain>
    </source>
</reference>
<comment type="caution">
    <text evidence="1">The sequence shown here is derived from an EMBL/GenBank/DDBJ whole genome shotgun (WGS) entry which is preliminary data.</text>
</comment>
<evidence type="ECO:0000313" key="1">
    <source>
        <dbReference type="EMBL" id="KAJ8638418.1"/>
    </source>
</evidence>
<proteinExistence type="predicted"/>
<dbReference type="EMBL" id="CM056811">
    <property type="protein sequence ID" value="KAJ8638418.1"/>
    <property type="molecule type" value="Genomic_DNA"/>
</dbReference>
<keyword evidence="2" id="KW-1185">Reference proteome</keyword>
<evidence type="ECO:0000313" key="2">
    <source>
        <dbReference type="Proteomes" id="UP001234297"/>
    </source>
</evidence>
<organism evidence="1 2">
    <name type="scientific">Persea americana</name>
    <name type="common">Avocado</name>
    <dbReference type="NCBI Taxonomy" id="3435"/>
    <lineage>
        <taxon>Eukaryota</taxon>
        <taxon>Viridiplantae</taxon>
        <taxon>Streptophyta</taxon>
        <taxon>Embryophyta</taxon>
        <taxon>Tracheophyta</taxon>
        <taxon>Spermatophyta</taxon>
        <taxon>Magnoliopsida</taxon>
        <taxon>Magnoliidae</taxon>
        <taxon>Laurales</taxon>
        <taxon>Lauraceae</taxon>
        <taxon>Persea</taxon>
    </lineage>
</organism>